<dbReference type="GO" id="GO:0006298">
    <property type="term" value="P:mismatch repair"/>
    <property type="evidence" value="ECO:0007669"/>
    <property type="project" value="InterPro"/>
</dbReference>
<dbReference type="InterPro" id="IPR045076">
    <property type="entry name" value="MutS"/>
</dbReference>
<dbReference type="SUPFAM" id="SSF52540">
    <property type="entry name" value="P-loop containing nucleoside triphosphate hydrolases"/>
    <property type="match status" value="1"/>
</dbReference>
<dbReference type="PROSITE" id="PS00486">
    <property type="entry name" value="DNA_MISMATCH_REPAIR_2"/>
    <property type="match status" value="1"/>
</dbReference>
<dbReference type="InParanoid" id="F2TXA9"/>
<evidence type="ECO:0000259" key="6">
    <source>
        <dbReference type="PROSITE" id="PS00486"/>
    </source>
</evidence>
<dbReference type="GO" id="GO:0005524">
    <property type="term" value="F:ATP binding"/>
    <property type="evidence" value="ECO:0007669"/>
    <property type="project" value="UniProtKB-KW"/>
</dbReference>
<dbReference type="GO" id="GO:0030983">
    <property type="term" value="F:mismatched DNA binding"/>
    <property type="evidence" value="ECO:0007669"/>
    <property type="project" value="InterPro"/>
</dbReference>
<dbReference type="Gene3D" id="3.40.50.300">
    <property type="entry name" value="P-loop containing nucleotide triphosphate hydrolases"/>
    <property type="match status" value="1"/>
</dbReference>
<dbReference type="STRING" id="946362.F2TXA9"/>
<keyword evidence="2" id="KW-0547">Nucleotide-binding</keyword>
<dbReference type="SMART" id="SM00534">
    <property type="entry name" value="MUTSac"/>
    <property type="match status" value="1"/>
</dbReference>
<sequence>MSQRGNTGGEEPAHEEGLPPRQRPRLGSPTSDGHTATEQDEEQVGLLMLIVAMSLCYQGHMFGFAAYSARTAILEAYHDKLDDVHWTNVRSMIQNKKPTVLLVHASIEAKIKELLKELRTGVAPEVIRLPKAVFDHTSAVQRVAQLKLPELQDSRLSDTHRHLYFSFLQGDDTLMARALGALVHHIERTRFGVELDPTDTPVPIVTLQLMAQPDCMLIDADSLTCVPQSLGVFNREPHPSSFKAGGFKEGLSLYGILNSTKTAAGARCLRRWLQQPSTSADEIERRQEVVGYMANAANTELLQHMRRELARVRPVQPILRRLRMQYPKLQDWTTLRTTCLHAMNLKGLCQKHRRVRKLDEVGQSILMFRAAFGMVVFESLADGIGDIAEAIAAIVSHNEEEEKFDEEASKEQDRFIVRPLISPELDEKKRQFNNLPDFLTAIAQEEMHNMPPGIAEYSVVYLPQLGFLISATLDAERQGDPTLDGLEFMFLSDGRHFFKNPRMRHLDNVVGDTQCDITDMENSLMVRLQERILDYTAQLLRVHDAVAELDCLLSMSLAAVEFSWVQPGVRHGKGISIHAGRHPLQELCVSPFIPNHTRLAIDDEPHAMLLTGPNGSGKSIYLKQIGLIVVLAQVGSFVPAESAVIGIVDRLFTRIQTRESVSLDMSTFLIDTNQVATALKYASPYSLVLIDEYGKGTTKEDGVALAVSTIKHLMERPALDPPMLVFTTHFLDIPKQQLVAESAHLRYFRMASLDQAQHQDDDDTADIVLLYQVQPGVSGSSHALRVAAQAELPIDVIERAQQVSEAMHRNLPIAPLQSMAAKQDLAACQRVCEAFLALDLKSATLQADLKRICAASRAV</sequence>
<dbReference type="eggNOG" id="KOG0221">
    <property type="taxonomic scope" value="Eukaryota"/>
</dbReference>
<name>F2TXA9_SALR5</name>
<dbReference type="GeneID" id="16078789"/>
<dbReference type="PANTHER" id="PTHR11361:SF20">
    <property type="entry name" value="MUTS PROTEIN HOMOLOG 5"/>
    <property type="match status" value="1"/>
</dbReference>
<dbReference type="Gene3D" id="1.10.1420.10">
    <property type="match status" value="2"/>
</dbReference>
<evidence type="ECO:0000256" key="5">
    <source>
        <dbReference type="SAM" id="MobiDB-lite"/>
    </source>
</evidence>
<dbReference type="InterPro" id="IPR027417">
    <property type="entry name" value="P-loop_NTPase"/>
</dbReference>
<dbReference type="SMART" id="SM00533">
    <property type="entry name" value="MUTSd"/>
    <property type="match status" value="1"/>
</dbReference>
<dbReference type="SUPFAM" id="SSF48334">
    <property type="entry name" value="DNA repair protein MutS, domain III"/>
    <property type="match status" value="1"/>
</dbReference>
<gene>
    <name evidence="7" type="ORF">PTSG_11634</name>
</gene>
<accession>F2TXA9</accession>
<feature type="region of interest" description="Disordered" evidence="5">
    <location>
        <begin position="1"/>
        <end position="39"/>
    </location>
</feature>
<dbReference type="PIRSF" id="PIRSF037677">
    <property type="entry name" value="DNA_mis_repair_Msh6"/>
    <property type="match status" value="1"/>
</dbReference>
<dbReference type="InterPro" id="IPR017261">
    <property type="entry name" value="DNA_mismatch_repair_MutS/MSH"/>
</dbReference>
<dbReference type="KEGG" id="sre:PTSG_11634"/>
<dbReference type="Pfam" id="PF05192">
    <property type="entry name" value="MutS_III"/>
    <property type="match status" value="1"/>
</dbReference>
<evidence type="ECO:0000256" key="1">
    <source>
        <dbReference type="ARBA" id="ARBA00006271"/>
    </source>
</evidence>
<evidence type="ECO:0000256" key="4">
    <source>
        <dbReference type="ARBA" id="ARBA00023125"/>
    </source>
</evidence>
<feature type="domain" description="DNA mismatch repair proteins mutS family" evidence="6">
    <location>
        <begin position="686"/>
        <end position="702"/>
    </location>
</feature>
<dbReference type="EMBL" id="GL832956">
    <property type="protein sequence ID" value="EGD76018.1"/>
    <property type="molecule type" value="Genomic_DNA"/>
</dbReference>
<reference evidence="7" key="1">
    <citation type="submission" date="2009-08" db="EMBL/GenBank/DDBJ databases">
        <title>Annotation of Salpingoeca rosetta.</title>
        <authorList>
            <consortium name="The Broad Institute Genome Sequencing Platform"/>
            <person name="Russ C."/>
            <person name="Cuomo C."/>
            <person name="Burger G."/>
            <person name="Gray M.W."/>
            <person name="Holland P.W.H."/>
            <person name="King N."/>
            <person name="Lang F.B.F."/>
            <person name="Roger A.J."/>
            <person name="Ruiz-Trillo I."/>
            <person name="Young S.K."/>
            <person name="Zeng Q."/>
            <person name="Gargeya S."/>
            <person name="Alvarado L."/>
            <person name="Berlin A."/>
            <person name="Chapman S.B."/>
            <person name="Chen Z."/>
            <person name="Freedman E."/>
            <person name="Gellesch M."/>
            <person name="Goldberg J."/>
            <person name="Griggs A."/>
            <person name="Gujja S."/>
            <person name="Heilman E."/>
            <person name="Heiman D."/>
            <person name="Howarth C."/>
            <person name="Mehta T."/>
            <person name="Neiman D."/>
            <person name="Pearson M."/>
            <person name="Roberts A."/>
            <person name="Saif S."/>
            <person name="Shea T."/>
            <person name="Shenoy N."/>
            <person name="Sisk P."/>
            <person name="Stolte C."/>
            <person name="Sykes S."/>
            <person name="White J."/>
            <person name="Yandava C."/>
            <person name="Haas B."/>
            <person name="Nusbaum C."/>
            <person name="Birren B."/>
        </authorList>
    </citation>
    <scope>NUCLEOTIDE SEQUENCE [LARGE SCALE GENOMIC DNA]</scope>
    <source>
        <strain evidence="7">ATCC 50818</strain>
    </source>
</reference>
<dbReference type="GO" id="GO:0005634">
    <property type="term" value="C:nucleus"/>
    <property type="evidence" value="ECO:0007669"/>
    <property type="project" value="TreeGrafter"/>
</dbReference>
<comment type="similarity">
    <text evidence="1">Belongs to the DNA mismatch repair MutS family.</text>
</comment>
<dbReference type="GO" id="GO:0051026">
    <property type="term" value="P:chiasma assembly"/>
    <property type="evidence" value="ECO:0007669"/>
    <property type="project" value="TreeGrafter"/>
</dbReference>
<dbReference type="GO" id="GO:0140664">
    <property type="term" value="F:ATP-dependent DNA damage sensor activity"/>
    <property type="evidence" value="ECO:0007669"/>
    <property type="project" value="InterPro"/>
</dbReference>
<organism evidence="8">
    <name type="scientific">Salpingoeca rosetta (strain ATCC 50818 / BSB-021)</name>
    <dbReference type="NCBI Taxonomy" id="946362"/>
    <lineage>
        <taxon>Eukaryota</taxon>
        <taxon>Choanoflagellata</taxon>
        <taxon>Craspedida</taxon>
        <taxon>Salpingoecidae</taxon>
        <taxon>Salpingoeca</taxon>
    </lineage>
</organism>
<dbReference type="InterPro" id="IPR007696">
    <property type="entry name" value="DNA_mismatch_repair_MutS_core"/>
</dbReference>
<evidence type="ECO:0000313" key="8">
    <source>
        <dbReference type="Proteomes" id="UP000007799"/>
    </source>
</evidence>
<dbReference type="OMA" id="CSVYFMP"/>
<proteinExistence type="inferred from homology"/>
<dbReference type="InterPro" id="IPR036187">
    <property type="entry name" value="DNA_mismatch_repair_MutS_sf"/>
</dbReference>
<dbReference type="RefSeq" id="XP_004998193.1">
    <property type="nucleotide sequence ID" value="XM_004998136.1"/>
</dbReference>
<evidence type="ECO:0000256" key="3">
    <source>
        <dbReference type="ARBA" id="ARBA00022840"/>
    </source>
</evidence>
<dbReference type="Proteomes" id="UP000007799">
    <property type="component" value="Unassembled WGS sequence"/>
</dbReference>
<dbReference type="PANTHER" id="PTHR11361">
    <property type="entry name" value="DNA MISMATCH REPAIR PROTEIN MUTS FAMILY MEMBER"/>
    <property type="match status" value="1"/>
</dbReference>
<dbReference type="FunCoup" id="F2TXA9">
    <property type="interactions" value="364"/>
</dbReference>
<evidence type="ECO:0000256" key="2">
    <source>
        <dbReference type="ARBA" id="ARBA00022741"/>
    </source>
</evidence>
<dbReference type="Pfam" id="PF00488">
    <property type="entry name" value="MutS_V"/>
    <property type="match status" value="1"/>
</dbReference>
<dbReference type="InterPro" id="IPR000432">
    <property type="entry name" value="DNA_mismatch_repair_MutS_C"/>
</dbReference>
<keyword evidence="8" id="KW-1185">Reference proteome</keyword>
<keyword evidence="4" id="KW-0238">DNA-binding</keyword>
<evidence type="ECO:0000313" key="7">
    <source>
        <dbReference type="EMBL" id="EGD76018.1"/>
    </source>
</evidence>
<protein>
    <recommendedName>
        <fullName evidence="6">DNA mismatch repair proteins mutS family domain-containing protein</fullName>
    </recommendedName>
</protein>
<dbReference type="OrthoDB" id="29596at2759"/>
<keyword evidence="3" id="KW-0067">ATP-binding</keyword>
<dbReference type="AlphaFoldDB" id="F2TXA9"/>